<gene>
    <name evidence="8" type="ORF">M407DRAFT_63974</name>
</gene>
<dbReference type="Gene3D" id="3.30.160.60">
    <property type="entry name" value="Classic Zinc Finger"/>
    <property type="match status" value="3"/>
</dbReference>
<dbReference type="OrthoDB" id="654211at2759"/>
<dbReference type="Pfam" id="PF13465">
    <property type="entry name" value="zf-H2C2_2"/>
    <property type="match status" value="1"/>
</dbReference>
<dbReference type="GO" id="GO:0000978">
    <property type="term" value="F:RNA polymerase II cis-regulatory region sequence-specific DNA binding"/>
    <property type="evidence" value="ECO:0007669"/>
    <property type="project" value="TreeGrafter"/>
</dbReference>
<feature type="compositionally biased region" description="Pro residues" evidence="6">
    <location>
        <begin position="38"/>
        <end position="48"/>
    </location>
</feature>
<keyword evidence="9" id="KW-1185">Reference proteome</keyword>
<dbReference type="Proteomes" id="UP000054248">
    <property type="component" value="Unassembled WGS sequence"/>
</dbReference>
<keyword evidence="3 5" id="KW-0863">Zinc-finger</keyword>
<dbReference type="PROSITE" id="PS00028">
    <property type="entry name" value="ZINC_FINGER_C2H2_1"/>
    <property type="match status" value="3"/>
</dbReference>
<evidence type="ECO:0000313" key="9">
    <source>
        <dbReference type="Proteomes" id="UP000054248"/>
    </source>
</evidence>
<organism evidence="8 9">
    <name type="scientific">Tulasnella calospora MUT 4182</name>
    <dbReference type="NCBI Taxonomy" id="1051891"/>
    <lineage>
        <taxon>Eukaryota</taxon>
        <taxon>Fungi</taxon>
        <taxon>Dikarya</taxon>
        <taxon>Basidiomycota</taxon>
        <taxon>Agaricomycotina</taxon>
        <taxon>Agaricomycetes</taxon>
        <taxon>Cantharellales</taxon>
        <taxon>Tulasnellaceae</taxon>
        <taxon>Tulasnella</taxon>
    </lineage>
</organism>
<dbReference type="STRING" id="1051891.A0A0C3QX38"/>
<feature type="domain" description="C2H2-type" evidence="7">
    <location>
        <begin position="149"/>
        <end position="178"/>
    </location>
</feature>
<keyword evidence="1" id="KW-0479">Metal-binding</keyword>
<name>A0A0C3QX38_9AGAM</name>
<feature type="domain" description="C2H2-type" evidence="7">
    <location>
        <begin position="91"/>
        <end position="120"/>
    </location>
</feature>
<dbReference type="GO" id="GO:0000981">
    <property type="term" value="F:DNA-binding transcription factor activity, RNA polymerase II-specific"/>
    <property type="evidence" value="ECO:0007669"/>
    <property type="project" value="UniProtKB-ARBA"/>
</dbReference>
<dbReference type="GO" id="GO:0000785">
    <property type="term" value="C:chromatin"/>
    <property type="evidence" value="ECO:0007669"/>
    <property type="project" value="TreeGrafter"/>
</dbReference>
<evidence type="ECO:0000256" key="6">
    <source>
        <dbReference type="SAM" id="MobiDB-lite"/>
    </source>
</evidence>
<feature type="domain" description="C2H2-type" evidence="7">
    <location>
        <begin position="121"/>
        <end position="148"/>
    </location>
</feature>
<dbReference type="FunFam" id="3.30.160.60:FF:002343">
    <property type="entry name" value="Zinc finger protein 33A"/>
    <property type="match status" value="1"/>
</dbReference>
<dbReference type="GO" id="GO:0031519">
    <property type="term" value="C:PcG protein complex"/>
    <property type="evidence" value="ECO:0007669"/>
    <property type="project" value="TreeGrafter"/>
</dbReference>
<dbReference type="InterPro" id="IPR013087">
    <property type="entry name" value="Znf_C2H2_type"/>
</dbReference>
<dbReference type="EMBL" id="KN822942">
    <property type="protein sequence ID" value="KIO34581.1"/>
    <property type="molecule type" value="Genomic_DNA"/>
</dbReference>
<dbReference type="FunFam" id="3.30.160.60:FF:000557">
    <property type="entry name" value="zinc finger and SCAN domain-containing protein 29"/>
    <property type="match status" value="1"/>
</dbReference>
<dbReference type="GO" id="GO:0005667">
    <property type="term" value="C:transcription regulator complex"/>
    <property type="evidence" value="ECO:0007669"/>
    <property type="project" value="TreeGrafter"/>
</dbReference>
<sequence length="181" mass="19832">MSPSSPSTSTVPPGIASEITAILDHLSAHLENVNRPPTTNPVPQPPSSPQQTLPTNRAPTLEELLAAVPQVPQPVLGRKKRSTENDVPVVHVCGIDGCTKEFNRKSDLMRHKRIHTGERPFPCHICGKSFIQQSALTVHLRTHSGEKPHFCTVQGCDKSFSDSSSLARHRKTHEGDRPFTC</sequence>
<dbReference type="Pfam" id="PF00096">
    <property type="entry name" value="zf-C2H2"/>
    <property type="match status" value="1"/>
</dbReference>
<evidence type="ECO:0000256" key="1">
    <source>
        <dbReference type="ARBA" id="ARBA00022723"/>
    </source>
</evidence>
<reference evidence="8 9" key="1">
    <citation type="submission" date="2014-04" db="EMBL/GenBank/DDBJ databases">
        <authorList>
            <consortium name="DOE Joint Genome Institute"/>
            <person name="Kuo A."/>
            <person name="Girlanda M."/>
            <person name="Perotto S."/>
            <person name="Kohler A."/>
            <person name="Nagy L.G."/>
            <person name="Floudas D."/>
            <person name="Copeland A."/>
            <person name="Barry K.W."/>
            <person name="Cichocki N."/>
            <person name="Veneault-Fourrey C."/>
            <person name="LaButti K."/>
            <person name="Lindquist E.A."/>
            <person name="Lipzen A."/>
            <person name="Lundell T."/>
            <person name="Morin E."/>
            <person name="Murat C."/>
            <person name="Sun H."/>
            <person name="Tunlid A."/>
            <person name="Henrissat B."/>
            <person name="Grigoriev I.V."/>
            <person name="Hibbett D.S."/>
            <person name="Martin F."/>
            <person name="Nordberg H.P."/>
            <person name="Cantor M.N."/>
            <person name="Hua S.X."/>
        </authorList>
    </citation>
    <scope>NUCLEOTIDE SEQUENCE [LARGE SCALE GENOMIC DNA]</scope>
    <source>
        <strain evidence="8 9">MUT 4182</strain>
    </source>
</reference>
<evidence type="ECO:0000256" key="4">
    <source>
        <dbReference type="ARBA" id="ARBA00022833"/>
    </source>
</evidence>
<dbReference type="InterPro" id="IPR036236">
    <property type="entry name" value="Znf_C2H2_sf"/>
</dbReference>
<dbReference type="HOGENOM" id="CLU_1492609_0_0_1"/>
<dbReference type="FunFam" id="3.30.160.60:FF:000072">
    <property type="entry name" value="zinc finger protein 143 isoform X1"/>
    <property type="match status" value="1"/>
</dbReference>
<dbReference type="SMART" id="SM00355">
    <property type="entry name" value="ZnF_C2H2"/>
    <property type="match status" value="3"/>
</dbReference>
<reference evidence="9" key="2">
    <citation type="submission" date="2015-01" db="EMBL/GenBank/DDBJ databases">
        <title>Evolutionary Origins and Diversification of the Mycorrhizal Mutualists.</title>
        <authorList>
            <consortium name="DOE Joint Genome Institute"/>
            <consortium name="Mycorrhizal Genomics Consortium"/>
            <person name="Kohler A."/>
            <person name="Kuo A."/>
            <person name="Nagy L.G."/>
            <person name="Floudas D."/>
            <person name="Copeland A."/>
            <person name="Barry K.W."/>
            <person name="Cichocki N."/>
            <person name="Veneault-Fourrey C."/>
            <person name="LaButti K."/>
            <person name="Lindquist E.A."/>
            <person name="Lipzen A."/>
            <person name="Lundell T."/>
            <person name="Morin E."/>
            <person name="Murat C."/>
            <person name="Riley R."/>
            <person name="Ohm R."/>
            <person name="Sun H."/>
            <person name="Tunlid A."/>
            <person name="Henrissat B."/>
            <person name="Grigoriev I.V."/>
            <person name="Hibbett D.S."/>
            <person name="Martin F."/>
        </authorList>
    </citation>
    <scope>NUCLEOTIDE SEQUENCE [LARGE SCALE GENOMIC DNA]</scope>
    <source>
        <strain evidence="9">MUT 4182</strain>
    </source>
</reference>
<dbReference type="AlphaFoldDB" id="A0A0C3QX38"/>
<feature type="non-terminal residue" evidence="8">
    <location>
        <position position="181"/>
    </location>
</feature>
<keyword evidence="4" id="KW-0862">Zinc</keyword>
<evidence type="ECO:0000256" key="5">
    <source>
        <dbReference type="PROSITE-ProRule" id="PRU00042"/>
    </source>
</evidence>
<evidence type="ECO:0000313" key="8">
    <source>
        <dbReference type="EMBL" id="KIO34581.1"/>
    </source>
</evidence>
<evidence type="ECO:0000259" key="7">
    <source>
        <dbReference type="PROSITE" id="PS50157"/>
    </source>
</evidence>
<accession>A0A0C3QX38</accession>
<dbReference type="SUPFAM" id="SSF57667">
    <property type="entry name" value="beta-beta-alpha zinc fingers"/>
    <property type="match status" value="2"/>
</dbReference>
<dbReference type="PROSITE" id="PS50157">
    <property type="entry name" value="ZINC_FINGER_C2H2_2"/>
    <property type="match status" value="3"/>
</dbReference>
<evidence type="ECO:0000256" key="2">
    <source>
        <dbReference type="ARBA" id="ARBA00022737"/>
    </source>
</evidence>
<feature type="region of interest" description="Disordered" evidence="6">
    <location>
        <begin position="162"/>
        <end position="181"/>
    </location>
</feature>
<feature type="region of interest" description="Disordered" evidence="6">
    <location>
        <begin position="31"/>
        <end position="55"/>
    </location>
</feature>
<keyword evidence="2" id="KW-0677">Repeat</keyword>
<dbReference type="PANTHER" id="PTHR14003">
    <property type="entry name" value="TRANSCRIPTIONAL REPRESSOR PROTEIN YY"/>
    <property type="match status" value="1"/>
</dbReference>
<proteinExistence type="predicted"/>
<dbReference type="GO" id="GO:0008270">
    <property type="term" value="F:zinc ion binding"/>
    <property type="evidence" value="ECO:0007669"/>
    <property type="project" value="UniProtKB-KW"/>
</dbReference>
<evidence type="ECO:0000256" key="3">
    <source>
        <dbReference type="ARBA" id="ARBA00022771"/>
    </source>
</evidence>
<protein>
    <recommendedName>
        <fullName evidence="7">C2H2-type domain-containing protein</fullName>
    </recommendedName>
</protein>
<dbReference type="PANTHER" id="PTHR14003:SF19">
    <property type="entry name" value="YY2 TRANSCRIPTION FACTOR"/>
    <property type="match status" value="1"/>
</dbReference>